<dbReference type="Gene3D" id="3.90.79.10">
    <property type="entry name" value="Nucleoside Triphosphate Pyrophosphohydrolase"/>
    <property type="match status" value="1"/>
</dbReference>
<dbReference type="InterPro" id="IPR020476">
    <property type="entry name" value="Nudix_hydrolase"/>
</dbReference>
<dbReference type="GO" id="GO:0035539">
    <property type="term" value="F:8-oxo-7,8-dihydrodeoxyguanosine triphosphate pyrophosphatase activity"/>
    <property type="evidence" value="ECO:0007669"/>
    <property type="project" value="UniProtKB-EC"/>
</dbReference>
<dbReference type="InterPro" id="IPR036206">
    <property type="entry name" value="ThiamineP_synth_sf"/>
</dbReference>
<accession>A0A1W1WWF3</accession>
<dbReference type="GO" id="GO:0044716">
    <property type="term" value="F:8-oxo-GDP phosphatase activity"/>
    <property type="evidence" value="ECO:0007669"/>
    <property type="project" value="TreeGrafter"/>
</dbReference>
<evidence type="ECO:0000256" key="1">
    <source>
        <dbReference type="ARBA" id="ARBA00001946"/>
    </source>
</evidence>
<evidence type="ECO:0000256" key="11">
    <source>
        <dbReference type="ARBA" id="ARBA00036904"/>
    </source>
</evidence>
<dbReference type="InterPro" id="IPR020084">
    <property type="entry name" value="NUDIX_hydrolase_CS"/>
</dbReference>
<keyword evidence="19" id="KW-1185">Reference proteome</keyword>
<evidence type="ECO:0000256" key="12">
    <source>
        <dbReference type="ARBA" id="ARBA00038905"/>
    </source>
</evidence>
<dbReference type="SUPFAM" id="SSF55811">
    <property type="entry name" value="Nudix"/>
    <property type="match status" value="1"/>
</dbReference>
<organism evidence="18 19">
    <name type="scientific">Andreprevotia lacus DSM 23236</name>
    <dbReference type="NCBI Taxonomy" id="1121001"/>
    <lineage>
        <taxon>Bacteria</taxon>
        <taxon>Pseudomonadati</taxon>
        <taxon>Pseudomonadota</taxon>
        <taxon>Betaproteobacteria</taxon>
        <taxon>Neisseriales</taxon>
        <taxon>Chitinibacteraceae</taxon>
        <taxon>Andreprevotia</taxon>
    </lineage>
</organism>
<keyword evidence="6" id="KW-0227">DNA damage</keyword>
<dbReference type="OrthoDB" id="9810648at2"/>
<evidence type="ECO:0000256" key="5">
    <source>
        <dbReference type="ARBA" id="ARBA00022723"/>
    </source>
</evidence>
<dbReference type="GO" id="GO:0006260">
    <property type="term" value="P:DNA replication"/>
    <property type="evidence" value="ECO:0007669"/>
    <property type="project" value="UniProtKB-KW"/>
</dbReference>
<dbReference type="InterPro" id="IPR000086">
    <property type="entry name" value="NUDIX_hydrolase_dom"/>
</dbReference>
<protein>
    <recommendedName>
        <fullName evidence="13">8-oxo-dGTP diphosphatase</fullName>
        <ecNumber evidence="12">3.6.1.55</ecNumber>
    </recommendedName>
    <alternativeName>
        <fullName evidence="16">7,8-dihydro-8-oxoguanine-triphosphatase</fullName>
    </alternativeName>
    <alternativeName>
        <fullName evidence="15">Mutator protein MutT</fullName>
    </alternativeName>
    <alternativeName>
        <fullName evidence="14">dGTP pyrophosphohydrolase</fullName>
    </alternativeName>
</protein>
<evidence type="ECO:0000256" key="9">
    <source>
        <dbReference type="ARBA" id="ARBA00023204"/>
    </source>
</evidence>
<dbReference type="GO" id="GO:0046872">
    <property type="term" value="F:metal ion binding"/>
    <property type="evidence" value="ECO:0007669"/>
    <property type="project" value="UniProtKB-KW"/>
</dbReference>
<dbReference type="InterPro" id="IPR029119">
    <property type="entry name" value="MutY_C"/>
</dbReference>
<dbReference type="PANTHER" id="PTHR47707:SF1">
    <property type="entry name" value="NUDIX HYDROLASE FAMILY PROTEIN"/>
    <property type="match status" value="1"/>
</dbReference>
<dbReference type="PROSITE" id="PS51462">
    <property type="entry name" value="NUDIX"/>
    <property type="match status" value="1"/>
</dbReference>
<keyword evidence="7" id="KW-0378">Hydrolase</keyword>
<dbReference type="STRING" id="1121001.SAMN02745857_00090"/>
<evidence type="ECO:0000256" key="6">
    <source>
        <dbReference type="ARBA" id="ARBA00022763"/>
    </source>
</evidence>
<dbReference type="GO" id="GO:0044715">
    <property type="term" value="F:8-oxo-dGDP phosphatase activity"/>
    <property type="evidence" value="ECO:0007669"/>
    <property type="project" value="TreeGrafter"/>
</dbReference>
<evidence type="ECO:0000313" key="18">
    <source>
        <dbReference type="EMBL" id="SMC16066.1"/>
    </source>
</evidence>
<evidence type="ECO:0000256" key="7">
    <source>
        <dbReference type="ARBA" id="ARBA00022801"/>
    </source>
</evidence>
<evidence type="ECO:0000256" key="10">
    <source>
        <dbReference type="ARBA" id="ARBA00035861"/>
    </source>
</evidence>
<dbReference type="InterPro" id="IPR022998">
    <property type="entry name" value="ThiamineP_synth_TenI"/>
</dbReference>
<dbReference type="PRINTS" id="PR00502">
    <property type="entry name" value="NUDIXFAMILY"/>
</dbReference>
<keyword evidence="4" id="KW-0235">DNA replication</keyword>
<dbReference type="GO" id="GO:0009228">
    <property type="term" value="P:thiamine biosynthetic process"/>
    <property type="evidence" value="ECO:0007669"/>
    <property type="project" value="UniProtKB-KW"/>
</dbReference>
<dbReference type="CDD" id="cd03425">
    <property type="entry name" value="NUDIX_MutT_NudA_like"/>
    <property type="match status" value="1"/>
</dbReference>
<dbReference type="InterPro" id="IPR015797">
    <property type="entry name" value="NUDIX_hydrolase-like_dom_sf"/>
</dbReference>
<evidence type="ECO:0000256" key="4">
    <source>
        <dbReference type="ARBA" id="ARBA00022705"/>
    </source>
</evidence>
<evidence type="ECO:0000259" key="17">
    <source>
        <dbReference type="PROSITE" id="PS51462"/>
    </source>
</evidence>
<dbReference type="Proteomes" id="UP000192761">
    <property type="component" value="Unassembled WGS sequence"/>
</dbReference>
<keyword evidence="5" id="KW-0479">Metal-binding</keyword>
<dbReference type="Pfam" id="PF14815">
    <property type="entry name" value="NUDIX_4"/>
    <property type="match status" value="1"/>
</dbReference>
<proteinExistence type="inferred from homology"/>
<sequence>MSTDKQVAVAAGILIDGDSRFLLGSRPAGKVYAGYWEFPGGKLEAGETPHDALCRELMEEMGIVTTAATPWIVQTFTYPHATVRLHFFRVTGWQGEPKPHEGQQFAWQQAGALNVSPILPANGPILRGLMLPDDMALSNAAGLGTAAWLDKLDQRLAAGLRWLILREPALDAAQYRALAETVIARCRSACCRVLLHGDIALARELGADGVQLPARIAAGLDRRPTGIDWLGVSAHSGTELAQAERIDADFALLGHVQATASHPGATPLGWDGFATLVGQGWPFPVYALGGMKDNDVATARQHGGHGIARLSGAWA</sequence>
<dbReference type="SUPFAM" id="SSF51391">
    <property type="entry name" value="Thiamin phosphate synthase"/>
    <property type="match status" value="1"/>
</dbReference>
<dbReference type="InterPro" id="IPR047127">
    <property type="entry name" value="MutT-like"/>
</dbReference>
<evidence type="ECO:0000256" key="3">
    <source>
        <dbReference type="ARBA" id="ARBA00022457"/>
    </source>
</evidence>
<dbReference type="EMBL" id="FWXD01000001">
    <property type="protein sequence ID" value="SMC16066.1"/>
    <property type="molecule type" value="Genomic_DNA"/>
</dbReference>
<dbReference type="RefSeq" id="WP_084088577.1">
    <property type="nucleotide sequence ID" value="NZ_FWXD01000001.1"/>
</dbReference>
<gene>
    <name evidence="18" type="ORF">SAMN02745857_00090</name>
</gene>
<name>A0A1W1WWF3_9NEIS</name>
<dbReference type="AlphaFoldDB" id="A0A1W1WWF3"/>
<comment type="catalytic activity">
    <reaction evidence="11">
        <text>8-oxo-GTP + H2O = 8-oxo-GMP + diphosphate + H(+)</text>
        <dbReference type="Rhea" id="RHEA:67616"/>
        <dbReference type="ChEBI" id="CHEBI:15377"/>
        <dbReference type="ChEBI" id="CHEBI:15378"/>
        <dbReference type="ChEBI" id="CHEBI:33019"/>
        <dbReference type="ChEBI" id="CHEBI:143553"/>
        <dbReference type="ChEBI" id="CHEBI:145694"/>
    </reaction>
</comment>
<comment type="similarity">
    <text evidence="2">Belongs to the Nudix hydrolase family.</text>
</comment>
<dbReference type="CDD" id="cd00564">
    <property type="entry name" value="TMP_TenI"/>
    <property type="match status" value="1"/>
</dbReference>
<reference evidence="18 19" key="1">
    <citation type="submission" date="2017-04" db="EMBL/GenBank/DDBJ databases">
        <authorList>
            <person name="Afonso C.L."/>
            <person name="Miller P.J."/>
            <person name="Scott M.A."/>
            <person name="Spackman E."/>
            <person name="Goraichik I."/>
            <person name="Dimitrov K.M."/>
            <person name="Suarez D.L."/>
            <person name="Swayne D.E."/>
        </authorList>
    </citation>
    <scope>NUCLEOTIDE SEQUENCE [LARGE SCALE GENOMIC DNA]</scope>
    <source>
        <strain evidence="18 19">DSM 23236</strain>
    </source>
</reference>
<evidence type="ECO:0000313" key="19">
    <source>
        <dbReference type="Proteomes" id="UP000192761"/>
    </source>
</evidence>
<evidence type="ECO:0000256" key="13">
    <source>
        <dbReference type="ARBA" id="ARBA00040794"/>
    </source>
</evidence>
<evidence type="ECO:0000256" key="16">
    <source>
        <dbReference type="ARBA" id="ARBA00042798"/>
    </source>
</evidence>
<evidence type="ECO:0000256" key="2">
    <source>
        <dbReference type="ARBA" id="ARBA00005582"/>
    </source>
</evidence>
<comment type="catalytic activity">
    <reaction evidence="10">
        <text>8-oxo-dGTP + H2O = 8-oxo-dGMP + diphosphate + H(+)</text>
        <dbReference type="Rhea" id="RHEA:31575"/>
        <dbReference type="ChEBI" id="CHEBI:15377"/>
        <dbReference type="ChEBI" id="CHEBI:15378"/>
        <dbReference type="ChEBI" id="CHEBI:33019"/>
        <dbReference type="ChEBI" id="CHEBI:63224"/>
        <dbReference type="ChEBI" id="CHEBI:77896"/>
        <dbReference type="EC" id="3.6.1.55"/>
    </reaction>
</comment>
<dbReference type="PANTHER" id="PTHR47707">
    <property type="entry name" value="8-OXO-DGTP DIPHOSPHATASE"/>
    <property type="match status" value="1"/>
</dbReference>
<dbReference type="GO" id="GO:0006281">
    <property type="term" value="P:DNA repair"/>
    <property type="evidence" value="ECO:0007669"/>
    <property type="project" value="UniProtKB-KW"/>
</dbReference>
<keyword evidence="9" id="KW-0234">DNA repair</keyword>
<feature type="domain" description="Nudix hydrolase" evidence="17">
    <location>
        <begin position="4"/>
        <end position="133"/>
    </location>
</feature>
<evidence type="ECO:0000256" key="8">
    <source>
        <dbReference type="ARBA" id="ARBA00022842"/>
    </source>
</evidence>
<evidence type="ECO:0000256" key="14">
    <source>
        <dbReference type="ARBA" id="ARBA00041592"/>
    </source>
</evidence>
<dbReference type="NCBIfam" id="NF006530">
    <property type="entry name" value="PRK08999.1"/>
    <property type="match status" value="1"/>
</dbReference>
<dbReference type="EC" id="3.6.1.55" evidence="12"/>
<dbReference type="GO" id="GO:0008413">
    <property type="term" value="F:8-oxo-7,8-dihydroguanosine triphosphate pyrophosphatase activity"/>
    <property type="evidence" value="ECO:0007669"/>
    <property type="project" value="TreeGrafter"/>
</dbReference>
<keyword evidence="8" id="KW-0460">Magnesium</keyword>
<keyword evidence="3" id="KW-0515">Mutator protein</keyword>
<dbReference type="Gene3D" id="3.20.20.70">
    <property type="entry name" value="Aldolase class I"/>
    <property type="match status" value="1"/>
</dbReference>
<dbReference type="Pfam" id="PF02581">
    <property type="entry name" value="TMP-TENI"/>
    <property type="match status" value="1"/>
</dbReference>
<dbReference type="PROSITE" id="PS00893">
    <property type="entry name" value="NUDIX_BOX"/>
    <property type="match status" value="1"/>
</dbReference>
<comment type="cofactor">
    <cofactor evidence="1">
        <name>Mg(2+)</name>
        <dbReference type="ChEBI" id="CHEBI:18420"/>
    </cofactor>
</comment>
<evidence type="ECO:0000256" key="15">
    <source>
        <dbReference type="ARBA" id="ARBA00041979"/>
    </source>
</evidence>
<dbReference type="InterPro" id="IPR013785">
    <property type="entry name" value="Aldolase_TIM"/>
</dbReference>